<dbReference type="AlphaFoldDB" id="A0A2T2NF13"/>
<evidence type="ECO:0000313" key="1">
    <source>
        <dbReference type="EMBL" id="PSN64035.1"/>
    </source>
</evidence>
<gene>
    <name evidence="1" type="ORF">BS50DRAFT_591005</name>
</gene>
<dbReference type="Proteomes" id="UP000240883">
    <property type="component" value="Unassembled WGS sequence"/>
</dbReference>
<evidence type="ECO:0000313" key="2">
    <source>
        <dbReference type="Proteomes" id="UP000240883"/>
    </source>
</evidence>
<reference evidence="1 2" key="1">
    <citation type="journal article" date="2018" name="Front. Microbiol.">
        <title>Genome-Wide Analysis of Corynespora cassiicola Leaf Fall Disease Putative Effectors.</title>
        <authorList>
            <person name="Lopez D."/>
            <person name="Ribeiro S."/>
            <person name="Label P."/>
            <person name="Fumanal B."/>
            <person name="Venisse J.S."/>
            <person name="Kohler A."/>
            <person name="de Oliveira R.R."/>
            <person name="Labutti K."/>
            <person name="Lipzen A."/>
            <person name="Lail K."/>
            <person name="Bauer D."/>
            <person name="Ohm R.A."/>
            <person name="Barry K.W."/>
            <person name="Spatafora J."/>
            <person name="Grigoriev I.V."/>
            <person name="Martin F.M."/>
            <person name="Pujade-Renaud V."/>
        </authorList>
    </citation>
    <scope>NUCLEOTIDE SEQUENCE [LARGE SCALE GENOMIC DNA]</scope>
    <source>
        <strain evidence="1 2">Philippines</strain>
    </source>
</reference>
<name>A0A2T2NF13_CORCC</name>
<dbReference type="EMBL" id="KZ678139">
    <property type="protein sequence ID" value="PSN64035.1"/>
    <property type="molecule type" value="Genomic_DNA"/>
</dbReference>
<protein>
    <submittedName>
        <fullName evidence="1">Uncharacterized protein</fullName>
    </submittedName>
</protein>
<sequence>MELFARINGCGLGPRYDDDASMYHPYDFVIAKHFPEVDIPSLRCPDWIRYIYRASLREEIPEMIPKTWRNPPPRPPEELQPAVEGYRSRLLAKIESRIKQYSYEPSTAPKIHKITLSGSPGLSSSAGDVAEHPALQIPEILWTILEFGTAETHPAAFYTS</sequence>
<accession>A0A2T2NF13</accession>
<organism evidence="1 2">
    <name type="scientific">Corynespora cassiicola Philippines</name>
    <dbReference type="NCBI Taxonomy" id="1448308"/>
    <lineage>
        <taxon>Eukaryota</taxon>
        <taxon>Fungi</taxon>
        <taxon>Dikarya</taxon>
        <taxon>Ascomycota</taxon>
        <taxon>Pezizomycotina</taxon>
        <taxon>Dothideomycetes</taxon>
        <taxon>Pleosporomycetidae</taxon>
        <taxon>Pleosporales</taxon>
        <taxon>Corynesporascaceae</taxon>
        <taxon>Corynespora</taxon>
    </lineage>
</organism>
<proteinExistence type="predicted"/>
<keyword evidence="2" id="KW-1185">Reference proteome</keyword>
<dbReference type="OrthoDB" id="3801272at2759"/>